<reference evidence="1" key="2">
    <citation type="journal article" date="2023" name="Proc. Natl. Acad. Sci. U.S.A.">
        <title>A global phylogenomic analysis of the shiitake genus Lentinula.</title>
        <authorList>
            <person name="Sierra-Patev S."/>
            <person name="Min B."/>
            <person name="Naranjo-Ortiz M."/>
            <person name="Looney B."/>
            <person name="Konkel Z."/>
            <person name="Slot J.C."/>
            <person name="Sakamoto Y."/>
            <person name="Steenwyk J.L."/>
            <person name="Rokas A."/>
            <person name="Carro J."/>
            <person name="Camarero S."/>
            <person name="Ferreira P."/>
            <person name="Molpeceres G."/>
            <person name="Ruiz-Duenas F.J."/>
            <person name="Serrano A."/>
            <person name="Henrissat B."/>
            <person name="Drula E."/>
            <person name="Hughes K.W."/>
            <person name="Mata J.L."/>
            <person name="Ishikawa N.K."/>
            <person name="Vargas-Isla R."/>
            <person name="Ushijima S."/>
            <person name="Smith C.A."/>
            <person name="Donoghue J."/>
            <person name="Ahrendt S."/>
            <person name="Andreopoulos W."/>
            <person name="He G."/>
            <person name="LaButti K."/>
            <person name="Lipzen A."/>
            <person name="Ng V."/>
            <person name="Riley R."/>
            <person name="Sandor L."/>
            <person name="Barry K."/>
            <person name="Martinez A.T."/>
            <person name="Xiao Y."/>
            <person name="Gibbons J.G."/>
            <person name="Terashima K."/>
            <person name="Grigoriev I.V."/>
            <person name="Hibbett D."/>
        </authorList>
    </citation>
    <scope>NUCLEOTIDE SEQUENCE</scope>
    <source>
        <strain evidence="1">Sp2 HRB7682 ss15</strain>
    </source>
</reference>
<organism evidence="1 2">
    <name type="scientific">Lentinula lateritia</name>
    <dbReference type="NCBI Taxonomy" id="40482"/>
    <lineage>
        <taxon>Eukaryota</taxon>
        <taxon>Fungi</taxon>
        <taxon>Dikarya</taxon>
        <taxon>Basidiomycota</taxon>
        <taxon>Agaricomycotina</taxon>
        <taxon>Agaricomycetes</taxon>
        <taxon>Agaricomycetidae</taxon>
        <taxon>Agaricales</taxon>
        <taxon>Marasmiineae</taxon>
        <taxon>Omphalotaceae</taxon>
        <taxon>Lentinula</taxon>
    </lineage>
</organism>
<dbReference type="EMBL" id="JANVFS010000001">
    <property type="protein sequence ID" value="KAJ4495695.1"/>
    <property type="molecule type" value="Genomic_DNA"/>
</dbReference>
<name>A0A9W9E0N9_9AGAR</name>
<evidence type="ECO:0000313" key="1">
    <source>
        <dbReference type="EMBL" id="KAJ4495695.1"/>
    </source>
</evidence>
<protein>
    <submittedName>
        <fullName evidence="1">Uncharacterized protein</fullName>
    </submittedName>
</protein>
<dbReference type="AlphaFoldDB" id="A0A9W9E0N9"/>
<gene>
    <name evidence="1" type="ORF">C8J55DRAFT_494560</name>
</gene>
<reference evidence="1" key="1">
    <citation type="submission" date="2022-08" db="EMBL/GenBank/DDBJ databases">
        <authorList>
            <consortium name="DOE Joint Genome Institute"/>
            <person name="Min B."/>
            <person name="Riley R."/>
            <person name="Sierra-Patev S."/>
            <person name="Naranjo-Ortiz M."/>
            <person name="Looney B."/>
            <person name="Konkel Z."/>
            <person name="Slot J.C."/>
            <person name="Sakamoto Y."/>
            <person name="Steenwyk J.L."/>
            <person name="Rokas A."/>
            <person name="Carro J."/>
            <person name="Camarero S."/>
            <person name="Ferreira P."/>
            <person name="Molpeceres G."/>
            <person name="Ruiz-Duenas F.J."/>
            <person name="Serrano A."/>
            <person name="Henrissat B."/>
            <person name="Drula E."/>
            <person name="Hughes K.W."/>
            <person name="Mata J.L."/>
            <person name="Ishikawa N.K."/>
            <person name="Vargas-Isla R."/>
            <person name="Ushijima S."/>
            <person name="Smith C.A."/>
            <person name="Ahrendt S."/>
            <person name="Andreopoulos W."/>
            <person name="He G."/>
            <person name="Labutti K."/>
            <person name="Lipzen A."/>
            <person name="Ng V."/>
            <person name="Sandor L."/>
            <person name="Barry K."/>
            <person name="Martinez A.T."/>
            <person name="Xiao Y."/>
            <person name="Gibbons J.G."/>
            <person name="Terashima K."/>
            <person name="Hibbett D.S."/>
            <person name="Grigoriev I.V."/>
        </authorList>
    </citation>
    <scope>NUCLEOTIDE SEQUENCE</scope>
    <source>
        <strain evidence="1">Sp2 HRB7682 ss15</strain>
    </source>
</reference>
<comment type="caution">
    <text evidence="1">The sequence shown here is derived from an EMBL/GenBank/DDBJ whole genome shotgun (WGS) entry which is preliminary data.</text>
</comment>
<accession>A0A9W9E0N9</accession>
<evidence type="ECO:0000313" key="2">
    <source>
        <dbReference type="Proteomes" id="UP001150238"/>
    </source>
</evidence>
<sequence>MIVGIPNHRLHPIEEHKHVRIIDHIVIEAFVRSLALLWQWIRFVWLTKSISFFSSLTDSINDLNSMDVPPSYVLHFFEF</sequence>
<proteinExistence type="predicted"/>
<dbReference type="Proteomes" id="UP001150238">
    <property type="component" value="Unassembled WGS sequence"/>
</dbReference>